<evidence type="ECO:0000313" key="6">
    <source>
        <dbReference type="EMBL" id="QUH29389.1"/>
    </source>
</evidence>
<dbReference type="PANTHER" id="PTHR43335:SF2">
    <property type="entry name" value="ABC TRANSPORTER, ATP-BINDING PROTEIN"/>
    <property type="match status" value="1"/>
</dbReference>
<dbReference type="SUPFAM" id="SSF52540">
    <property type="entry name" value="P-loop containing nucleoside triphosphate hydrolases"/>
    <property type="match status" value="1"/>
</dbReference>
<dbReference type="Proteomes" id="UP000677305">
    <property type="component" value="Chromosome"/>
</dbReference>
<evidence type="ECO:0000259" key="5">
    <source>
        <dbReference type="PROSITE" id="PS50893"/>
    </source>
</evidence>
<dbReference type="SMART" id="SM00382">
    <property type="entry name" value="AAA"/>
    <property type="match status" value="1"/>
</dbReference>
<dbReference type="GO" id="GO:0016887">
    <property type="term" value="F:ATP hydrolysis activity"/>
    <property type="evidence" value="ECO:0007669"/>
    <property type="project" value="InterPro"/>
</dbReference>
<evidence type="ECO:0000256" key="2">
    <source>
        <dbReference type="ARBA" id="ARBA00022448"/>
    </source>
</evidence>
<dbReference type="CDD" id="cd03264">
    <property type="entry name" value="ABC_drug_resistance_like"/>
    <property type="match status" value="1"/>
</dbReference>
<dbReference type="InterPro" id="IPR027417">
    <property type="entry name" value="P-loop_NTPase"/>
</dbReference>
<dbReference type="AlphaFoldDB" id="A0A8J8MAQ2"/>
<keyword evidence="4 6" id="KW-0067">ATP-binding</keyword>
<dbReference type="PANTHER" id="PTHR43335">
    <property type="entry name" value="ABC TRANSPORTER, ATP-BINDING PROTEIN"/>
    <property type="match status" value="1"/>
</dbReference>
<feature type="domain" description="ABC transporter" evidence="5">
    <location>
        <begin position="3"/>
        <end position="228"/>
    </location>
</feature>
<keyword evidence="7" id="KW-1185">Reference proteome</keyword>
<keyword evidence="2" id="KW-0813">Transport</keyword>
<evidence type="ECO:0000256" key="3">
    <source>
        <dbReference type="ARBA" id="ARBA00022741"/>
    </source>
</evidence>
<evidence type="ECO:0000313" key="7">
    <source>
        <dbReference type="Proteomes" id="UP000677305"/>
    </source>
</evidence>
<reference evidence="6 7" key="1">
    <citation type="submission" date="2020-07" db="EMBL/GenBank/DDBJ databases">
        <title>Vallitalea guaymasensis genome.</title>
        <authorList>
            <person name="Postec A."/>
        </authorList>
    </citation>
    <scope>NUCLEOTIDE SEQUENCE [LARGE SCALE GENOMIC DNA]</scope>
    <source>
        <strain evidence="6 7">Ra1766G1</strain>
    </source>
</reference>
<dbReference type="GO" id="GO:0005524">
    <property type="term" value="F:ATP binding"/>
    <property type="evidence" value="ECO:0007669"/>
    <property type="project" value="UniProtKB-KW"/>
</dbReference>
<dbReference type="PROSITE" id="PS00211">
    <property type="entry name" value="ABC_TRANSPORTER_1"/>
    <property type="match status" value="1"/>
</dbReference>
<accession>A0A8J8MAQ2</accession>
<proteinExistence type="inferred from homology"/>
<dbReference type="EMBL" id="CP058561">
    <property type="protein sequence ID" value="QUH29389.1"/>
    <property type="molecule type" value="Genomic_DNA"/>
</dbReference>
<dbReference type="InterPro" id="IPR017871">
    <property type="entry name" value="ABC_transporter-like_CS"/>
</dbReference>
<dbReference type="InterPro" id="IPR003439">
    <property type="entry name" value="ABC_transporter-like_ATP-bd"/>
</dbReference>
<comment type="similarity">
    <text evidence="1">Belongs to the ABC transporter superfamily.</text>
</comment>
<sequence length="291" mass="32800">MKICIRELNKSYSDKQVLNNINLELENGMHGLLGPNGAGKTTFMRILTTLLPKTSGEITYDGIKVENKKEVRKIIGYLPQEFSLYPNMSVYETLEYFYLLSDIKPTKSKILCLLEEVHLETCKKLKVKALSGGMKRRLGIAIALINAPKVLIVDEPTAGLDPEERIRFRNLLSDFSKDKVIILSTHIVEDIALSCRSLTVIKEGNIKYSGKVSDFIKIGKNKVWKLPIDIDKLDDIKKDYLVVSTVLEEDRASLKIISEIKPKGAEPVNPTLEDAYMSLMQEVDENVLEIG</sequence>
<dbReference type="PROSITE" id="PS50893">
    <property type="entry name" value="ABC_TRANSPORTER_2"/>
    <property type="match status" value="1"/>
</dbReference>
<evidence type="ECO:0000256" key="1">
    <source>
        <dbReference type="ARBA" id="ARBA00005417"/>
    </source>
</evidence>
<name>A0A8J8MAQ2_9FIRM</name>
<dbReference type="Gene3D" id="3.40.50.300">
    <property type="entry name" value="P-loop containing nucleotide triphosphate hydrolases"/>
    <property type="match status" value="1"/>
</dbReference>
<gene>
    <name evidence="6" type="ORF">HYG85_10850</name>
</gene>
<dbReference type="KEGG" id="vgu:HYG85_10850"/>
<dbReference type="Pfam" id="PF00005">
    <property type="entry name" value="ABC_tran"/>
    <property type="match status" value="1"/>
</dbReference>
<evidence type="ECO:0000256" key="4">
    <source>
        <dbReference type="ARBA" id="ARBA00022840"/>
    </source>
</evidence>
<dbReference type="InterPro" id="IPR003593">
    <property type="entry name" value="AAA+_ATPase"/>
</dbReference>
<organism evidence="6 7">
    <name type="scientific">Vallitalea guaymasensis</name>
    <dbReference type="NCBI Taxonomy" id="1185412"/>
    <lineage>
        <taxon>Bacteria</taxon>
        <taxon>Bacillati</taxon>
        <taxon>Bacillota</taxon>
        <taxon>Clostridia</taxon>
        <taxon>Lachnospirales</taxon>
        <taxon>Vallitaleaceae</taxon>
        <taxon>Vallitalea</taxon>
    </lineage>
</organism>
<protein>
    <submittedName>
        <fullName evidence="6">ABC transporter ATP-binding protein</fullName>
    </submittedName>
</protein>
<dbReference type="RefSeq" id="WP_212693472.1">
    <property type="nucleotide sequence ID" value="NZ_CP058561.1"/>
</dbReference>
<keyword evidence="3" id="KW-0547">Nucleotide-binding</keyword>